<keyword evidence="5" id="KW-0812">Transmembrane</keyword>
<evidence type="ECO:0000313" key="7">
    <source>
        <dbReference type="EMBL" id="GGE10499.1"/>
    </source>
</evidence>
<dbReference type="GO" id="GO:0009229">
    <property type="term" value="P:thiamine diphosphate biosynthetic process"/>
    <property type="evidence" value="ECO:0007669"/>
    <property type="project" value="InterPro"/>
</dbReference>
<reference evidence="7" key="1">
    <citation type="journal article" date="2014" name="Int. J. Syst. Evol. Microbiol.">
        <title>Complete genome sequence of Corynebacterium casei LMG S-19264T (=DSM 44701T), isolated from a smear-ripened cheese.</title>
        <authorList>
            <consortium name="US DOE Joint Genome Institute (JGI-PGF)"/>
            <person name="Walter F."/>
            <person name="Albersmeier A."/>
            <person name="Kalinowski J."/>
            <person name="Ruckert C."/>
        </authorList>
    </citation>
    <scope>NUCLEOTIDE SEQUENCE</scope>
    <source>
        <strain evidence="7">CGMCC 1.15179</strain>
    </source>
</reference>
<keyword evidence="4" id="KW-0067">ATP-binding</keyword>
<keyword evidence="5" id="KW-1133">Transmembrane helix</keyword>
<keyword evidence="3" id="KW-0418">Kinase</keyword>
<accession>A0A8J2YAB8</accession>
<keyword evidence="8" id="KW-1185">Reference proteome</keyword>
<keyword evidence="5" id="KW-0472">Membrane</keyword>
<dbReference type="SUPFAM" id="SSF63999">
    <property type="entry name" value="Thiamin pyrophosphokinase, catalytic domain"/>
    <property type="match status" value="1"/>
</dbReference>
<evidence type="ECO:0000256" key="5">
    <source>
        <dbReference type="SAM" id="Phobius"/>
    </source>
</evidence>
<evidence type="ECO:0000256" key="3">
    <source>
        <dbReference type="ARBA" id="ARBA00022777"/>
    </source>
</evidence>
<dbReference type="Proteomes" id="UP000625210">
    <property type="component" value="Unassembled WGS sequence"/>
</dbReference>
<feature type="domain" description="Thiamin pyrophosphokinase catalytic" evidence="6">
    <location>
        <begin position="204"/>
        <end position="240"/>
    </location>
</feature>
<sequence length="388" mass="42685">MTQMRFGQGTNRITGTVVMDRRTKCLVKRIQPGQIAVIDHPDLDEVAAEELVENRVRAVINAASSISGVYPARGAAYLIRSGIPVVDRAGADIFCRLQEGDRIWLDHDRVGKVGESQAVVRGERLSAQTVWEKIHQTQSHFNQTVVAFMENTLHYAVSEKRWFMRPLAVPGMYTQLKGKQVVVVVRGTGYKEDLAAIYHFIKAERPVLIGVDGGADALLQCGWKPDVIVGDMDSVSDEALCSGAELVVHAYPNGDAPGLERVEKLGLAAHILPGMGTSEDVALLLADQEGAERIIAVGTHSHIIDFLEKGRNGMASTLLTRIKVGGKLVDVSGIRHFYPPKTERRRKAPLWAAVFSAPMAVAALPGSFTIDDSWLRMVWLSLRLWYFP</sequence>
<protein>
    <submittedName>
        <fullName evidence="7">Thiamin pyrophosphokinase</fullName>
    </submittedName>
</protein>
<keyword evidence="2" id="KW-0547">Nucleotide-binding</keyword>
<dbReference type="InterPro" id="IPR047795">
    <property type="entry name" value="Put_SteA-like"/>
</dbReference>
<dbReference type="AlphaFoldDB" id="A0A8J2YAB8"/>
<name>A0A8J2YAB8_9BACL</name>
<comment type="caution">
    <text evidence="7">The sequence shown here is derived from an EMBL/GenBank/DDBJ whole genome shotgun (WGS) entry which is preliminary data.</text>
</comment>
<organism evidence="7 8">
    <name type="scientific">Marinithermofilum abyssi</name>
    <dbReference type="NCBI Taxonomy" id="1571185"/>
    <lineage>
        <taxon>Bacteria</taxon>
        <taxon>Bacillati</taxon>
        <taxon>Bacillota</taxon>
        <taxon>Bacilli</taxon>
        <taxon>Bacillales</taxon>
        <taxon>Thermoactinomycetaceae</taxon>
        <taxon>Marinithermofilum</taxon>
    </lineage>
</organism>
<evidence type="ECO:0000256" key="4">
    <source>
        <dbReference type="ARBA" id="ARBA00022840"/>
    </source>
</evidence>
<dbReference type="GO" id="GO:0004788">
    <property type="term" value="F:thiamine diphosphokinase activity"/>
    <property type="evidence" value="ECO:0007669"/>
    <property type="project" value="InterPro"/>
</dbReference>
<proteinExistence type="predicted"/>
<dbReference type="GO" id="GO:0016301">
    <property type="term" value="F:kinase activity"/>
    <property type="evidence" value="ECO:0007669"/>
    <property type="project" value="UniProtKB-KW"/>
</dbReference>
<dbReference type="GO" id="GO:0005524">
    <property type="term" value="F:ATP binding"/>
    <property type="evidence" value="ECO:0007669"/>
    <property type="project" value="UniProtKB-KW"/>
</dbReference>
<feature type="transmembrane region" description="Helical" evidence="5">
    <location>
        <begin position="350"/>
        <end position="370"/>
    </location>
</feature>
<dbReference type="Pfam" id="PF04263">
    <property type="entry name" value="TPK_catalytic"/>
    <property type="match status" value="1"/>
</dbReference>
<dbReference type="InterPro" id="IPR007371">
    <property type="entry name" value="TPK_catalytic"/>
</dbReference>
<reference evidence="7" key="2">
    <citation type="submission" date="2020-09" db="EMBL/GenBank/DDBJ databases">
        <authorList>
            <person name="Sun Q."/>
            <person name="Zhou Y."/>
        </authorList>
    </citation>
    <scope>NUCLEOTIDE SEQUENCE</scope>
    <source>
        <strain evidence="7">CGMCC 1.15179</strain>
    </source>
</reference>
<evidence type="ECO:0000256" key="1">
    <source>
        <dbReference type="ARBA" id="ARBA00022679"/>
    </source>
</evidence>
<evidence type="ECO:0000256" key="2">
    <source>
        <dbReference type="ARBA" id="ARBA00022741"/>
    </source>
</evidence>
<dbReference type="Gene3D" id="3.40.50.10240">
    <property type="entry name" value="Thiamin pyrophosphokinase, catalytic domain"/>
    <property type="match status" value="1"/>
</dbReference>
<dbReference type="EMBL" id="BMHQ01000003">
    <property type="protein sequence ID" value="GGE10499.1"/>
    <property type="molecule type" value="Genomic_DNA"/>
</dbReference>
<evidence type="ECO:0000259" key="6">
    <source>
        <dbReference type="Pfam" id="PF04263"/>
    </source>
</evidence>
<dbReference type="InterPro" id="IPR036759">
    <property type="entry name" value="TPK_catalytic_sf"/>
</dbReference>
<evidence type="ECO:0000313" key="8">
    <source>
        <dbReference type="Proteomes" id="UP000625210"/>
    </source>
</evidence>
<dbReference type="NCBIfam" id="NF040608">
    <property type="entry name" value="division_SteA"/>
    <property type="match status" value="1"/>
</dbReference>
<keyword evidence="1" id="KW-0808">Transferase</keyword>
<gene>
    <name evidence="7" type="ORF">GCM10011571_09750</name>
</gene>